<keyword evidence="3" id="KW-1185">Reference proteome</keyword>
<reference evidence="2" key="1">
    <citation type="submission" date="2022-03" db="EMBL/GenBank/DDBJ databases">
        <authorList>
            <person name="Alioto T."/>
            <person name="Alioto T."/>
            <person name="Gomez Garrido J."/>
        </authorList>
    </citation>
    <scope>NUCLEOTIDE SEQUENCE</scope>
</reference>
<dbReference type="EMBL" id="OW240916">
    <property type="protein sequence ID" value="CAH2295210.1"/>
    <property type="molecule type" value="Genomic_DNA"/>
</dbReference>
<proteinExistence type="predicted"/>
<organism evidence="2 3">
    <name type="scientific">Pelobates cultripes</name>
    <name type="common">Western spadefoot toad</name>
    <dbReference type="NCBI Taxonomy" id="61616"/>
    <lineage>
        <taxon>Eukaryota</taxon>
        <taxon>Metazoa</taxon>
        <taxon>Chordata</taxon>
        <taxon>Craniata</taxon>
        <taxon>Vertebrata</taxon>
        <taxon>Euteleostomi</taxon>
        <taxon>Amphibia</taxon>
        <taxon>Batrachia</taxon>
        <taxon>Anura</taxon>
        <taxon>Pelobatoidea</taxon>
        <taxon>Pelobatidae</taxon>
        <taxon>Pelobates</taxon>
    </lineage>
</organism>
<feature type="region of interest" description="Disordered" evidence="1">
    <location>
        <begin position="1"/>
        <end position="37"/>
    </location>
</feature>
<dbReference type="AlphaFoldDB" id="A0AAD1WAC2"/>
<evidence type="ECO:0000313" key="3">
    <source>
        <dbReference type="Proteomes" id="UP001295444"/>
    </source>
</evidence>
<gene>
    <name evidence="2" type="ORF">PECUL_23A008661</name>
</gene>
<accession>A0AAD1WAC2</accession>
<evidence type="ECO:0000256" key="1">
    <source>
        <dbReference type="SAM" id="MobiDB-lite"/>
    </source>
</evidence>
<protein>
    <submittedName>
        <fullName evidence="2">Uncharacterized protein</fullName>
    </submittedName>
</protein>
<dbReference type="Proteomes" id="UP001295444">
    <property type="component" value="Chromosome 05"/>
</dbReference>
<sequence length="124" mass="14085">MRAPLDNPTLTNKEPTVHPQDQGCRATPKPPPGRDITGLPRLLPITIQHSNEPTRDPTTKWEEIQRHLTSADMHHLEEAELATLETPITLANYYRQYYKTFSEELLPKLQAALNALLEEARPSP</sequence>
<evidence type="ECO:0000313" key="2">
    <source>
        <dbReference type="EMBL" id="CAH2295210.1"/>
    </source>
</evidence>
<name>A0AAD1WAC2_PELCU</name>